<dbReference type="SMART" id="SM00671">
    <property type="entry name" value="SEL1"/>
    <property type="match status" value="2"/>
</dbReference>
<evidence type="ECO:0000313" key="3">
    <source>
        <dbReference type="Proteomes" id="UP001470230"/>
    </source>
</evidence>
<dbReference type="InterPro" id="IPR001245">
    <property type="entry name" value="Ser-Thr/Tyr_kinase_cat_dom"/>
</dbReference>
<dbReference type="InterPro" id="IPR011009">
    <property type="entry name" value="Kinase-like_dom_sf"/>
</dbReference>
<dbReference type="InterPro" id="IPR006597">
    <property type="entry name" value="Sel1-like"/>
</dbReference>
<dbReference type="Gene3D" id="1.25.40.10">
    <property type="entry name" value="Tetratricopeptide repeat domain"/>
    <property type="match status" value="1"/>
</dbReference>
<dbReference type="EMBL" id="JAPFFF010000018">
    <property type="protein sequence ID" value="KAK8860906.1"/>
    <property type="molecule type" value="Genomic_DNA"/>
</dbReference>
<dbReference type="SUPFAM" id="SSF81901">
    <property type="entry name" value="HCP-like"/>
    <property type="match status" value="1"/>
</dbReference>
<accession>A0ABR2IDI5</accession>
<dbReference type="Pfam" id="PF08238">
    <property type="entry name" value="Sel1"/>
    <property type="match status" value="2"/>
</dbReference>
<dbReference type="SUPFAM" id="SSF56112">
    <property type="entry name" value="Protein kinase-like (PK-like)"/>
    <property type="match status" value="1"/>
</dbReference>
<sequence length="528" mass="60960">MKRGDMIEKTGLILDRMIMQSPELASPNATKSRNDTTSETMKIKTNDEFRTYLKHVNLLLYLKYPSVIELTHWDLLIGNKETLLNGIFQTKNCQLGSLYDIITDSKQVLSSTDKTMILYGIARAICYFQSKFVVHKQLNSKNIYIECKDNIKYPRIKNFQDSEIFYDPTSITLDMFSNDLESFCILLVEILEKSNIEEKVNLMNHLDKIEINESSKSALIEIIQHQKDPVTCIRKFVHDIEDKTFWLKNTDQEIFNSYKNDLDTFKEAKLNDDSTVLDIIEQYKNPNEDTNLKDMVKKLFDKSLNGNHTADFNLGICYLKGTGVPENFGIGFYYISKAAQKLPYAQALKIILQKNASVLESQENSKTLYQKAQIYECKNKYDDAFYWYTKSIEKAIEENKTYTPSIGRIGRLLTYQKDVSSNGFDDKFERLGIDYLKIGYDNDDPYAIFELFCYFKYKNIAINGNPTGAVYASPRIDNDPAFEEFRIKPGSNKAAQGNKIVYDKKLITGHLYDKAISLGLVVNEISYY</sequence>
<feature type="domain" description="Serine-threonine/tyrosine-protein kinase catalytic" evidence="1">
    <location>
        <begin position="45"/>
        <end position="152"/>
    </location>
</feature>
<comment type="caution">
    <text evidence="2">The sequence shown here is derived from an EMBL/GenBank/DDBJ whole genome shotgun (WGS) entry which is preliminary data.</text>
</comment>
<evidence type="ECO:0000259" key="1">
    <source>
        <dbReference type="Pfam" id="PF07714"/>
    </source>
</evidence>
<dbReference type="Proteomes" id="UP001470230">
    <property type="component" value="Unassembled WGS sequence"/>
</dbReference>
<protein>
    <recommendedName>
        <fullName evidence="1">Serine-threonine/tyrosine-protein kinase catalytic domain-containing protein</fullName>
    </recommendedName>
</protein>
<name>A0ABR2IDI5_9EUKA</name>
<dbReference type="Gene3D" id="1.10.510.10">
    <property type="entry name" value="Transferase(Phosphotransferase) domain 1"/>
    <property type="match status" value="1"/>
</dbReference>
<evidence type="ECO:0000313" key="2">
    <source>
        <dbReference type="EMBL" id="KAK8860906.1"/>
    </source>
</evidence>
<gene>
    <name evidence="2" type="ORF">M9Y10_012598</name>
</gene>
<proteinExistence type="predicted"/>
<dbReference type="Pfam" id="PF07714">
    <property type="entry name" value="PK_Tyr_Ser-Thr"/>
    <property type="match status" value="1"/>
</dbReference>
<dbReference type="InterPro" id="IPR011990">
    <property type="entry name" value="TPR-like_helical_dom_sf"/>
</dbReference>
<organism evidence="2 3">
    <name type="scientific">Tritrichomonas musculus</name>
    <dbReference type="NCBI Taxonomy" id="1915356"/>
    <lineage>
        <taxon>Eukaryota</taxon>
        <taxon>Metamonada</taxon>
        <taxon>Parabasalia</taxon>
        <taxon>Tritrichomonadida</taxon>
        <taxon>Tritrichomonadidae</taxon>
        <taxon>Tritrichomonas</taxon>
    </lineage>
</organism>
<keyword evidence="3" id="KW-1185">Reference proteome</keyword>
<reference evidence="2 3" key="1">
    <citation type="submission" date="2024-04" db="EMBL/GenBank/DDBJ databases">
        <title>Tritrichomonas musculus Genome.</title>
        <authorList>
            <person name="Alves-Ferreira E."/>
            <person name="Grigg M."/>
            <person name="Lorenzi H."/>
            <person name="Galac M."/>
        </authorList>
    </citation>
    <scope>NUCLEOTIDE SEQUENCE [LARGE SCALE GENOMIC DNA]</scope>
    <source>
        <strain evidence="2 3">EAF2021</strain>
    </source>
</reference>